<dbReference type="PROSITE" id="PS00893">
    <property type="entry name" value="NUDIX_BOX"/>
    <property type="match status" value="1"/>
</dbReference>
<dbReference type="GO" id="GO:0016787">
    <property type="term" value="F:hydrolase activity"/>
    <property type="evidence" value="ECO:0007669"/>
    <property type="project" value="UniProtKB-KW"/>
</dbReference>
<evidence type="ECO:0000256" key="1">
    <source>
        <dbReference type="ARBA" id="ARBA00022801"/>
    </source>
</evidence>
<dbReference type="PROSITE" id="PS51462">
    <property type="entry name" value="NUDIX"/>
    <property type="match status" value="1"/>
</dbReference>
<organism evidence="3 4">
    <name type="scientific">Microbacterium bandirmense</name>
    <dbReference type="NCBI Taxonomy" id="3122050"/>
    <lineage>
        <taxon>Bacteria</taxon>
        <taxon>Bacillati</taxon>
        <taxon>Actinomycetota</taxon>
        <taxon>Actinomycetes</taxon>
        <taxon>Micrococcales</taxon>
        <taxon>Microbacteriaceae</taxon>
        <taxon>Microbacterium</taxon>
    </lineage>
</organism>
<sequence>MADDRPTPWQVVGSQRIVKDRWIDLRADSCVDGRGVTIAPYYVLEPADWITVLALDEEDRAVTVEEYRHGAGIVAIGVVGGAVDAGETPTDAALRELREETGYVAGEIIDLGATWANWGNHTNRSHHFLARGCRRAAEQSLDDTELISVHLEDLEPLGARLEQSYHLLTWLKAMEWLRAERAH</sequence>
<feature type="domain" description="Nudix hydrolase" evidence="2">
    <location>
        <begin position="43"/>
        <end position="175"/>
    </location>
</feature>
<proteinExistence type="predicted"/>
<dbReference type="InterPro" id="IPR015797">
    <property type="entry name" value="NUDIX_hydrolase-like_dom_sf"/>
</dbReference>
<dbReference type="Pfam" id="PF00293">
    <property type="entry name" value="NUDIX"/>
    <property type="match status" value="1"/>
</dbReference>
<dbReference type="RefSeq" id="WP_337330534.1">
    <property type="nucleotide sequence ID" value="NZ_JBBDGM010000001.1"/>
</dbReference>
<dbReference type="EC" id="3.6.-.-" evidence="3"/>
<reference evidence="3 4" key="1">
    <citation type="submission" date="2024-02" db="EMBL/GenBank/DDBJ databases">
        <authorList>
            <person name="Saticioglu I.B."/>
        </authorList>
    </citation>
    <scope>NUCLEOTIDE SEQUENCE [LARGE SCALE GENOMIC DNA]</scope>
    <source>
        <strain evidence="3 4">Mu-80</strain>
    </source>
</reference>
<evidence type="ECO:0000313" key="4">
    <source>
        <dbReference type="Proteomes" id="UP001371224"/>
    </source>
</evidence>
<dbReference type="EMBL" id="JBBDGM010000001">
    <property type="protein sequence ID" value="MEJ1086852.1"/>
    <property type="molecule type" value="Genomic_DNA"/>
</dbReference>
<keyword evidence="4" id="KW-1185">Reference proteome</keyword>
<dbReference type="Proteomes" id="UP001371224">
    <property type="component" value="Unassembled WGS sequence"/>
</dbReference>
<dbReference type="Gene3D" id="3.90.79.10">
    <property type="entry name" value="Nucleoside Triphosphate Pyrophosphohydrolase"/>
    <property type="match status" value="1"/>
</dbReference>
<dbReference type="CDD" id="cd03424">
    <property type="entry name" value="NUDIX_ADPRase_Nudt5_UGPPase_Nudt14"/>
    <property type="match status" value="1"/>
</dbReference>
<dbReference type="PANTHER" id="PTHR11839:SF1">
    <property type="entry name" value="ADP-SUGAR PYROPHOSPHATASE"/>
    <property type="match status" value="1"/>
</dbReference>
<gene>
    <name evidence="3" type="ORF">WDU99_00810</name>
</gene>
<evidence type="ECO:0000259" key="2">
    <source>
        <dbReference type="PROSITE" id="PS51462"/>
    </source>
</evidence>
<name>A0ABU8L894_9MICO</name>
<keyword evidence="1 3" id="KW-0378">Hydrolase</keyword>
<protein>
    <submittedName>
        <fullName evidence="3">NUDIX hydrolase</fullName>
        <ecNumber evidence="3">3.6.-.-</ecNumber>
    </submittedName>
</protein>
<dbReference type="PANTHER" id="PTHR11839">
    <property type="entry name" value="UDP/ADP-SUGAR PYROPHOSPHATASE"/>
    <property type="match status" value="1"/>
</dbReference>
<dbReference type="InterPro" id="IPR020084">
    <property type="entry name" value="NUDIX_hydrolase_CS"/>
</dbReference>
<accession>A0ABU8L894</accession>
<dbReference type="SUPFAM" id="SSF55811">
    <property type="entry name" value="Nudix"/>
    <property type="match status" value="1"/>
</dbReference>
<dbReference type="InterPro" id="IPR000086">
    <property type="entry name" value="NUDIX_hydrolase_dom"/>
</dbReference>
<comment type="caution">
    <text evidence="3">The sequence shown here is derived from an EMBL/GenBank/DDBJ whole genome shotgun (WGS) entry which is preliminary data.</text>
</comment>
<evidence type="ECO:0000313" key="3">
    <source>
        <dbReference type="EMBL" id="MEJ1086852.1"/>
    </source>
</evidence>